<dbReference type="GO" id="GO:0003677">
    <property type="term" value="F:DNA binding"/>
    <property type="evidence" value="ECO:0007669"/>
    <property type="project" value="InterPro"/>
</dbReference>
<reference evidence="1 2" key="1">
    <citation type="journal article" date="2012" name="Int. J. Syst. Evol. Microbiol.">
        <title>Flammeovirga pacifica sp. nov., isolated from deep-sea sediment.</title>
        <authorList>
            <person name="Xu H."/>
            <person name="Fu Y."/>
            <person name="Yang N."/>
            <person name="Ding Z."/>
            <person name="Lai Q."/>
            <person name="Zeng R."/>
        </authorList>
    </citation>
    <scope>NUCLEOTIDE SEQUENCE [LARGE SCALE GENOMIC DNA]</scope>
    <source>
        <strain evidence="2">DSM 24597 / LMG 26175 / WPAGA1</strain>
    </source>
</reference>
<comment type="caution">
    <text evidence="1">The sequence shown here is derived from an EMBL/GenBank/DDBJ whole genome shotgun (WGS) entry which is preliminary data.</text>
</comment>
<organism evidence="1 2">
    <name type="scientific">Flammeovirga pacifica</name>
    <dbReference type="NCBI Taxonomy" id="915059"/>
    <lineage>
        <taxon>Bacteria</taxon>
        <taxon>Pseudomonadati</taxon>
        <taxon>Bacteroidota</taxon>
        <taxon>Cytophagia</taxon>
        <taxon>Cytophagales</taxon>
        <taxon>Flammeovirgaceae</taxon>
        <taxon>Flammeovirga</taxon>
    </lineage>
</organism>
<dbReference type="OrthoDB" id="9806870at2"/>
<protein>
    <recommendedName>
        <fullName evidence="3">Transporter</fullName>
    </recommendedName>
</protein>
<name>A0A1S1YTI1_FLAPC</name>
<dbReference type="RefSeq" id="WP_044226374.1">
    <property type="nucleotide sequence ID" value="NZ_JRYR02000002.1"/>
</dbReference>
<accession>A0A1S1YTI1</accession>
<dbReference type="Gene3D" id="1.10.720.30">
    <property type="entry name" value="SAP domain"/>
    <property type="match status" value="1"/>
</dbReference>
<dbReference type="InterPro" id="IPR018668">
    <property type="entry name" value="DNA-binding_VF530-like"/>
</dbReference>
<dbReference type="InterPro" id="IPR036361">
    <property type="entry name" value="SAP_dom_sf"/>
</dbReference>
<evidence type="ECO:0000313" key="1">
    <source>
        <dbReference type="EMBL" id="OHX64163.1"/>
    </source>
</evidence>
<dbReference type="EMBL" id="JRYR02000002">
    <property type="protein sequence ID" value="OHX64163.1"/>
    <property type="molecule type" value="Genomic_DNA"/>
</dbReference>
<dbReference type="Proteomes" id="UP000179797">
    <property type="component" value="Unassembled WGS sequence"/>
</dbReference>
<proteinExistence type="predicted"/>
<evidence type="ECO:0008006" key="3">
    <source>
        <dbReference type="Google" id="ProtNLM"/>
    </source>
</evidence>
<keyword evidence="2" id="KW-1185">Reference proteome</keyword>
<sequence>MNGEKDPLHGVKLAEILEFLVDYYGWEELGNRIRINCFNSNPSIKSSLKFLRKTPWAREQVEALYVSKAKYK</sequence>
<evidence type="ECO:0000313" key="2">
    <source>
        <dbReference type="Proteomes" id="UP000179797"/>
    </source>
</evidence>
<dbReference type="AlphaFoldDB" id="A0A1S1YTI1"/>
<gene>
    <name evidence="1" type="ORF">NH26_21400</name>
</gene>
<dbReference type="STRING" id="915059.NH26_21400"/>
<dbReference type="Pfam" id="PF09905">
    <property type="entry name" value="VF530"/>
    <property type="match status" value="1"/>
</dbReference>